<protein>
    <submittedName>
        <fullName evidence="1">Uncharacterized protein</fullName>
    </submittedName>
</protein>
<evidence type="ECO:0000313" key="1">
    <source>
        <dbReference type="EMBL" id="OEG70237.1"/>
    </source>
</evidence>
<name>A0A1E5IIA7_ENDTX</name>
<sequence>MTKIEETFKDFNKKQFLAVKDGRIGVPHALQIIAFHKNLFIRAARIILNLAEAENESWGNNAKGVFKIFISYAFRY</sequence>
<proteinExistence type="predicted"/>
<keyword evidence="2" id="KW-1185">Reference proteome</keyword>
<dbReference type="EMBL" id="LNVX01000415">
    <property type="protein sequence ID" value="OEG70237.1"/>
    <property type="molecule type" value="Genomic_DNA"/>
</dbReference>
<dbReference type="Proteomes" id="UP000095237">
    <property type="component" value="Unassembled WGS sequence"/>
</dbReference>
<evidence type="ECO:0000313" key="2">
    <source>
        <dbReference type="Proteomes" id="UP000095237"/>
    </source>
</evidence>
<accession>A0A1E5IIA7</accession>
<gene>
    <name evidence="1" type="ORF">ATZ36_05445</name>
</gene>
<dbReference type="AlphaFoldDB" id="A0A1E5IIA7"/>
<organism evidence="1 2">
    <name type="scientific">Endomicrobium trichonymphae</name>
    <dbReference type="NCBI Taxonomy" id="1408204"/>
    <lineage>
        <taxon>Bacteria</taxon>
        <taxon>Pseudomonadati</taxon>
        <taxon>Elusimicrobiota</taxon>
        <taxon>Endomicrobiia</taxon>
        <taxon>Endomicrobiales</taxon>
        <taxon>Endomicrobiaceae</taxon>
        <taxon>Candidatus Endomicrobiellum</taxon>
    </lineage>
</organism>
<comment type="caution">
    <text evidence="1">The sequence shown here is derived from an EMBL/GenBank/DDBJ whole genome shotgun (WGS) entry which is preliminary data.</text>
</comment>
<reference evidence="1 2" key="1">
    <citation type="submission" date="2015-11" db="EMBL/GenBank/DDBJ databases">
        <title>Evidence for parallel genomic evolution in an endosymbiosis of termite gut flagellates.</title>
        <authorList>
            <person name="Zheng H."/>
        </authorList>
    </citation>
    <scope>NUCLEOTIDE SEQUENCE [LARGE SCALE GENOMIC DNA]</scope>
    <source>
        <strain evidence="1 2">CET450</strain>
    </source>
</reference>